<feature type="compositionally biased region" description="Basic and acidic residues" evidence="7">
    <location>
        <begin position="1"/>
        <end position="15"/>
    </location>
</feature>
<dbReference type="Proteomes" id="UP000266841">
    <property type="component" value="Unassembled WGS sequence"/>
</dbReference>
<evidence type="ECO:0000313" key="8">
    <source>
        <dbReference type="EMBL" id="EJK45762.1"/>
    </source>
</evidence>
<keyword evidence="9" id="KW-1185">Reference proteome</keyword>
<evidence type="ECO:0000256" key="1">
    <source>
        <dbReference type="ARBA" id="ARBA00004606"/>
    </source>
</evidence>
<evidence type="ECO:0000313" key="9">
    <source>
        <dbReference type="Proteomes" id="UP000266841"/>
    </source>
</evidence>
<evidence type="ECO:0000256" key="2">
    <source>
        <dbReference type="ARBA" id="ARBA00006462"/>
    </source>
</evidence>
<comment type="subcellular location">
    <subcellularLocation>
        <location evidence="1">Membrane</location>
        <topology evidence="1">Single-pass type II membrane protein</topology>
    </subcellularLocation>
</comment>
<feature type="region of interest" description="Disordered" evidence="7">
    <location>
        <begin position="236"/>
        <end position="260"/>
    </location>
</feature>
<protein>
    <submittedName>
        <fullName evidence="8">Uncharacterized protein</fullName>
    </submittedName>
</protein>
<comment type="similarity">
    <text evidence="2">Belongs to the glycosyltransferase 31 family. Beta3-Gal-T subfamily.</text>
</comment>
<dbReference type="eggNOG" id="KOG2246">
    <property type="taxonomic scope" value="Eukaryota"/>
</dbReference>
<evidence type="ECO:0000256" key="3">
    <source>
        <dbReference type="ARBA" id="ARBA00022692"/>
    </source>
</evidence>
<name>K0RGT9_THAOC</name>
<feature type="compositionally biased region" description="Basic and acidic residues" evidence="7">
    <location>
        <begin position="237"/>
        <end position="259"/>
    </location>
</feature>
<evidence type="ECO:0000256" key="5">
    <source>
        <dbReference type="ARBA" id="ARBA00022989"/>
    </source>
</evidence>
<keyword evidence="4" id="KW-0735">Signal-anchor</keyword>
<feature type="region of interest" description="Disordered" evidence="7">
    <location>
        <begin position="1"/>
        <end position="23"/>
    </location>
</feature>
<dbReference type="PANTHER" id="PTHR23033:SF14">
    <property type="entry name" value="GLYCOPROTEIN-N-ACETYLGALACTOSAMINE 3-BETA-GALACTOSYLTRANSFERASE 1-RELATED"/>
    <property type="match status" value="1"/>
</dbReference>
<comment type="caution">
    <text evidence="8">The sequence shown here is derived from an EMBL/GenBank/DDBJ whole genome shotgun (WGS) entry which is preliminary data.</text>
</comment>
<proteinExistence type="inferred from homology"/>
<evidence type="ECO:0000256" key="4">
    <source>
        <dbReference type="ARBA" id="ARBA00022968"/>
    </source>
</evidence>
<dbReference type="AlphaFoldDB" id="K0RGT9"/>
<dbReference type="EMBL" id="AGNL01048266">
    <property type="protein sequence ID" value="EJK45762.1"/>
    <property type="molecule type" value="Genomic_DNA"/>
</dbReference>
<keyword evidence="3" id="KW-0812">Transmembrane</keyword>
<evidence type="ECO:0000256" key="7">
    <source>
        <dbReference type="SAM" id="MobiDB-lite"/>
    </source>
</evidence>
<organism evidence="8 9">
    <name type="scientific">Thalassiosira oceanica</name>
    <name type="common">Marine diatom</name>
    <dbReference type="NCBI Taxonomy" id="159749"/>
    <lineage>
        <taxon>Eukaryota</taxon>
        <taxon>Sar</taxon>
        <taxon>Stramenopiles</taxon>
        <taxon>Ochrophyta</taxon>
        <taxon>Bacillariophyta</taxon>
        <taxon>Coscinodiscophyceae</taxon>
        <taxon>Thalassiosirophycidae</taxon>
        <taxon>Thalassiosirales</taxon>
        <taxon>Thalassiosiraceae</taxon>
        <taxon>Thalassiosira</taxon>
    </lineage>
</organism>
<dbReference type="Gene3D" id="3.90.550.50">
    <property type="match status" value="2"/>
</dbReference>
<dbReference type="OMA" id="HYFGHVL"/>
<sequence length="1038" mass="117327">MEEGEDGGHGQRTDARSCGPLTTAAQGHDADYYPAARYAHTTQDTFNQTRFNLMAYRIGKDLIEIQMLQIGRASGRAGGRGLLCLQPLRMPIAMGHDEDTRDESDKQGRGGRGTPHIVGRWVYGLGIAWRRFVSIFSQLSRQYVGIYAGGGFPNLPLSALCSVSRVTASAANAANDRDDLQNLLAMNGRSKGLNKAIGRGGQTIATRSVLFLTLATAFLFGYVSIWRVHTRVIPARSTERRSGDDAPYLDESRGRKTDDDSALESIKGIFSDTVESLLPMSTSNPQPKVQISTKQNRVYCFVPFIWTPSALKAYHAIEATWGKRCDTLRFFIDPIIGDEKVGFYNMTEPSGVVAARETANLTLPDDVVILHSISRPWHVCSGGNMKQFGNCRNIFEKIWRTWVYVARGTGGSHVGGGADDGAGSDAFRAEWFVKIDSDTWFFPENVDHYVTSRNWTHDEQHYFGHVLNHRKGDRGVSIVAGAAVFFSRATVLTAAEAFEKMPLDKGHLEEDGTCRDSYTGTEEVVTAVCLKTQAGVVAEPAIDSQGREEVSLYEIWDILSYNRTDQGEWTLPGFMTLSVSLLHWAKKVFLVLNHYCCSEVEFYPKENDRKPYRSRNGKVAARKWPYLDERVYPYFERIRAAMKARDLSVPVESSSPKATIDLRVADTRDLSVPVESSSPKATIDLRVADRLYCMVSLYSPTDSPFLWSPEHKKGRCDCYLLVLLIPYPLLVSQQSNEAYYTIKDTWGQRCDVLKFFIDPIVKTTTSGYIDLREEGKSRVFKVPTDVVVVKEMMRPWNTCGGGNDGTCRNIWEKIWRSWVLVDSSGDVDTAEWFVKIDADSYLFPDNVKHYIRTKGWSPDDHHYFGHVLRHEQVYNNPIVAGGGVFFSRATVKSSAEIFRTFDAMENNHARCKDEHTDREEVLTANCLKEHFGVDAHEALDDQGQELITVAEIEDALLWNRTEQGETHPETGREMHLCCGDLPFVFHGYKDPQWFYQLEFEFYPTRASARKTLSQYTWRNSKKTQEYFTRVRKAMQDMT</sequence>
<reference evidence="8 9" key="1">
    <citation type="journal article" date="2012" name="Genome Biol.">
        <title>Genome and low-iron response of an oceanic diatom adapted to chronic iron limitation.</title>
        <authorList>
            <person name="Lommer M."/>
            <person name="Specht M."/>
            <person name="Roy A.S."/>
            <person name="Kraemer L."/>
            <person name="Andreson R."/>
            <person name="Gutowska M.A."/>
            <person name="Wolf J."/>
            <person name="Bergner S.V."/>
            <person name="Schilhabel M.B."/>
            <person name="Klostermeier U.C."/>
            <person name="Beiko R.G."/>
            <person name="Rosenstiel P."/>
            <person name="Hippler M."/>
            <person name="Laroche J."/>
        </authorList>
    </citation>
    <scope>NUCLEOTIDE SEQUENCE [LARGE SCALE GENOMIC DNA]</scope>
    <source>
        <strain evidence="8 9">CCMP1005</strain>
    </source>
</reference>
<dbReference type="PANTHER" id="PTHR23033">
    <property type="entry name" value="BETA1,3-GALACTOSYLTRANSFERASE"/>
    <property type="match status" value="1"/>
</dbReference>
<gene>
    <name evidence="8" type="ORF">THAOC_35607</name>
</gene>
<keyword evidence="5" id="KW-1133">Transmembrane helix</keyword>
<evidence type="ECO:0000256" key="6">
    <source>
        <dbReference type="ARBA" id="ARBA00023136"/>
    </source>
</evidence>
<dbReference type="GO" id="GO:0016263">
    <property type="term" value="F:glycoprotein-N-acetylgalactosamine 3-beta-galactosyltransferase activity"/>
    <property type="evidence" value="ECO:0007669"/>
    <property type="project" value="TreeGrafter"/>
</dbReference>
<dbReference type="OrthoDB" id="414175at2759"/>
<accession>K0RGT9</accession>
<dbReference type="GO" id="GO:0016020">
    <property type="term" value="C:membrane"/>
    <property type="evidence" value="ECO:0007669"/>
    <property type="project" value="UniProtKB-SubCell"/>
</dbReference>
<dbReference type="InterPro" id="IPR026050">
    <property type="entry name" value="C1GALT1/C1GALT1_chp1"/>
</dbReference>
<keyword evidence="6" id="KW-0472">Membrane</keyword>